<dbReference type="STRING" id="13333.W1NPC8"/>
<dbReference type="Gramene" id="ERM97627">
    <property type="protein sequence ID" value="ERM97627"/>
    <property type="gene ID" value="AMTR_s00130p00019530"/>
</dbReference>
<dbReference type="eggNOG" id="KOG4197">
    <property type="taxonomic scope" value="Eukaryota"/>
</dbReference>
<dbReference type="PANTHER" id="PTHR24015:SF739">
    <property type="entry name" value="OS03G0644200 PROTEIN"/>
    <property type="match status" value="1"/>
</dbReference>
<name>W1NPC8_AMBTC</name>
<dbReference type="GO" id="GO:0009451">
    <property type="term" value="P:RNA modification"/>
    <property type="evidence" value="ECO:0000318"/>
    <property type="project" value="GO_Central"/>
</dbReference>
<organism evidence="3 4">
    <name type="scientific">Amborella trichopoda</name>
    <dbReference type="NCBI Taxonomy" id="13333"/>
    <lineage>
        <taxon>Eukaryota</taxon>
        <taxon>Viridiplantae</taxon>
        <taxon>Streptophyta</taxon>
        <taxon>Embryophyta</taxon>
        <taxon>Tracheophyta</taxon>
        <taxon>Spermatophyta</taxon>
        <taxon>Magnoliopsida</taxon>
        <taxon>Amborellales</taxon>
        <taxon>Amborellaceae</taxon>
        <taxon>Amborella</taxon>
    </lineage>
</organism>
<dbReference type="NCBIfam" id="TIGR00756">
    <property type="entry name" value="PPR"/>
    <property type="match status" value="6"/>
</dbReference>
<proteinExistence type="predicted"/>
<dbReference type="GO" id="GO:0003723">
    <property type="term" value="F:RNA binding"/>
    <property type="evidence" value="ECO:0000318"/>
    <property type="project" value="GO_Central"/>
</dbReference>
<evidence type="ECO:0008006" key="5">
    <source>
        <dbReference type="Google" id="ProtNLM"/>
    </source>
</evidence>
<feature type="repeat" description="PPR" evidence="2">
    <location>
        <begin position="464"/>
        <end position="494"/>
    </location>
</feature>
<dbReference type="Pfam" id="PF13041">
    <property type="entry name" value="PPR_2"/>
    <property type="match status" value="3"/>
</dbReference>
<dbReference type="PROSITE" id="PS51375">
    <property type="entry name" value="PPR"/>
    <property type="match status" value="4"/>
</dbReference>
<dbReference type="InterPro" id="IPR011990">
    <property type="entry name" value="TPR-like_helical_dom_sf"/>
</dbReference>
<dbReference type="InterPro" id="IPR046960">
    <property type="entry name" value="PPR_At4g14850-like_plant"/>
</dbReference>
<evidence type="ECO:0000256" key="2">
    <source>
        <dbReference type="PROSITE-ProRule" id="PRU00708"/>
    </source>
</evidence>
<keyword evidence="4" id="KW-1185">Reference proteome</keyword>
<reference evidence="4" key="1">
    <citation type="journal article" date="2013" name="Science">
        <title>The Amborella genome and the evolution of flowering plants.</title>
        <authorList>
            <consortium name="Amborella Genome Project"/>
        </authorList>
    </citation>
    <scope>NUCLEOTIDE SEQUENCE [LARGE SCALE GENOMIC DNA]</scope>
</reference>
<feature type="repeat" description="PPR" evidence="2">
    <location>
        <begin position="363"/>
        <end position="397"/>
    </location>
</feature>
<keyword evidence="1" id="KW-0677">Repeat</keyword>
<evidence type="ECO:0000256" key="1">
    <source>
        <dbReference type="ARBA" id="ARBA00022737"/>
    </source>
</evidence>
<dbReference type="FunFam" id="1.25.40.10:FF:000073">
    <property type="entry name" value="Pentatricopeptide repeat-containing protein chloroplastic"/>
    <property type="match status" value="2"/>
</dbReference>
<dbReference type="OMA" id="NSITMAY"/>
<gene>
    <name evidence="3" type="ORF">AMTR_s00130p00019530</name>
</gene>
<sequence>MGTLHVSRAHLTCPSPCEKQQEKPIRTDAIFFKPTLHSHNSCPYLRPIRTHAVKHQESSSNAQQFSANINKEVLILCRDRKLREAMDFVDAPGLDLDTYSCLLQLCADCKSLSDGKRIHLKIASSGIKLDSTLGAKLVFMYLKCGDLNEGRRVFDGIAKENTFLWNMIMNKYTRIGNYMESFSMFQKMIVLGFKPDSFTFTRILKCCASMKSIRHGEQVHGYIIVTGFESFTTVGNSLISLYSKCGQTGAARLVFEEMSQRDIISWNSIIGCYISNNMTRKGIEAFREMQDCGFLPDPATLVTLIPACAELGCLVQGKQLHAYVFKSGSDREINVLNSLIDMYSKCDCFSYSMKVFDRMLQRTAVSWTSMIQGYGGQAQFQKAIEMFSEMETEGVKPDLFTITSIIHACSHGGSLDHGRAIDAYVKRNALDSDLFVANALIDMYAKCGSMADARRVFNGMNFKDIISWNAMIGGCTKNCLPNEALGLFAQMQHETRPNSITMAYLPLKEAEKSMPIQ</sequence>
<dbReference type="FunFam" id="1.25.40.10:FF:000344">
    <property type="entry name" value="Pentatricopeptide repeat-containing protein"/>
    <property type="match status" value="1"/>
</dbReference>
<dbReference type="Gene3D" id="1.25.40.10">
    <property type="entry name" value="Tetratricopeptide repeat domain"/>
    <property type="match status" value="4"/>
</dbReference>
<dbReference type="Pfam" id="PF01535">
    <property type="entry name" value="PPR"/>
    <property type="match status" value="3"/>
</dbReference>
<dbReference type="Proteomes" id="UP000017836">
    <property type="component" value="Unassembled WGS sequence"/>
</dbReference>
<dbReference type="EMBL" id="KI395898">
    <property type="protein sequence ID" value="ERM97627.1"/>
    <property type="molecule type" value="Genomic_DNA"/>
</dbReference>
<evidence type="ECO:0000313" key="3">
    <source>
        <dbReference type="EMBL" id="ERM97627.1"/>
    </source>
</evidence>
<dbReference type="AlphaFoldDB" id="W1NPC8"/>
<feature type="repeat" description="PPR" evidence="2">
    <location>
        <begin position="262"/>
        <end position="296"/>
    </location>
</feature>
<dbReference type="PANTHER" id="PTHR24015">
    <property type="entry name" value="OS07G0578800 PROTEIN-RELATED"/>
    <property type="match status" value="1"/>
</dbReference>
<accession>W1NPC8</accession>
<dbReference type="InterPro" id="IPR002885">
    <property type="entry name" value="PPR_rpt"/>
</dbReference>
<evidence type="ECO:0000313" key="4">
    <source>
        <dbReference type="Proteomes" id="UP000017836"/>
    </source>
</evidence>
<protein>
    <recommendedName>
        <fullName evidence="5">Pentacotripeptide-repeat region of PRORP domain-containing protein</fullName>
    </recommendedName>
</protein>
<dbReference type="HOGENOM" id="CLU_002706_0_1_1"/>
<feature type="repeat" description="PPR" evidence="2">
    <location>
        <begin position="161"/>
        <end position="195"/>
    </location>
</feature>